<keyword evidence="2" id="KW-1185">Reference proteome</keyword>
<proteinExistence type="predicted"/>
<accession>A0ABN0TI88</accession>
<sequence>MNKPMKVMLQPNINDQATIYSLSPLSFHIDNQDELLQMAASLQKRGDFNTESATSLASALTLLNDAVTERKHEAIFSDFRPFLTHFIDLLKHASEPDVRSHYG</sequence>
<evidence type="ECO:0008006" key="3">
    <source>
        <dbReference type="Google" id="ProtNLM"/>
    </source>
</evidence>
<evidence type="ECO:0000313" key="2">
    <source>
        <dbReference type="Proteomes" id="UP001501476"/>
    </source>
</evidence>
<comment type="caution">
    <text evidence="1">The sequence shown here is derived from an EMBL/GenBank/DDBJ whole genome shotgun (WGS) entry which is preliminary data.</text>
</comment>
<dbReference type="EMBL" id="BAAADG010000004">
    <property type="protein sequence ID" value="GAA0222360.1"/>
    <property type="molecule type" value="Genomic_DNA"/>
</dbReference>
<name>A0ABN0TI88_9GAMM</name>
<dbReference type="Pfam" id="PF12977">
    <property type="entry name" value="DUF3861"/>
    <property type="match status" value="1"/>
</dbReference>
<organism evidence="1 2">
    <name type="scientific">Methylophaga marina</name>
    <dbReference type="NCBI Taxonomy" id="45495"/>
    <lineage>
        <taxon>Bacteria</taxon>
        <taxon>Pseudomonadati</taxon>
        <taxon>Pseudomonadota</taxon>
        <taxon>Gammaproteobacteria</taxon>
        <taxon>Thiotrichales</taxon>
        <taxon>Piscirickettsiaceae</taxon>
        <taxon>Methylophaga</taxon>
    </lineage>
</organism>
<dbReference type="Gene3D" id="3.10.20.850">
    <property type="entry name" value="Protein of unknown function DUF3861"/>
    <property type="match status" value="1"/>
</dbReference>
<reference evidence="1 2" key="1">
    <citation type="journal article" date="2019" name="Int. J. Syst. Evol. Microbiol.">
        <title>The Global Catalogue of Microorganisms (GCM) 10K type strain sequencing project: providing services to taxonomists for standard genome sequencing and annotation.</title>
        <authorList>
            <consortium name="The Broad Institute Genomics Platform"/>
            <consortium name="The Broad Institute Genome Sequencing Center for Infectious Disease"/>
            <person name="Wu L."/>
            <person name="Ma J."/>
        </authorList>
    </citation>
    <scope>NUCLEOTIDE SEQUENCE [LARGE SCALE GENOMIC DNA]</scope>
    <source>
        <strain evidence="1 2">JCM 6886</strain>
    </source>
</reference>
<dbReference type="RefSeq" id="WP_286304523.1">
    <property type="nucleotide sequence ID" value="NZ_AP027741.1"/>
</dbReference>
<dbReference type="Proteomes" id="UP001501476">
    <property type="component" value="Unassembled WGS sequence"/>
</dbReference>
<dbReference type="InterPro" id="IPR024476">
    <property type="entry name" value="DUF3861"/>
</dbReference>
<evidence type="ECO:0000313" key="1">
    <source>
        <dbReference type="EMBL" id="GAA0222360.1"/>
    </source>
</evidence>
<gene>
    <name evidence="1" type="ORF">GCM10008964_12320</name>
</gene>
<dbReference type="InterPro" id="IPR038194">
    <property type="entry name" value="DUF3861_sf"/>
</dbReference>
<protein>
    <recommendedName>
        <fullName evidence="3">DUF3861 family protein</fullName>
    </recommendedName>
</protein>